<proteinExistence type="predicted"/>
<accession>A0A9E2BJ38</accession>
<dbReference type="EMBL" id="QLTW01000178">
    <property type="protein sequence ID" value="MBT9145806.1"/>
    <property type="molecule type" value="Genomic_DNA"/>
</dbReference>
<comment type="caution">
    <text evidence="1">The sequence shown here is derived from an EMBL/GenBank/DDBJ whole genome shotgun (WGS) entry which is preliminary data.</text>
</comment>
<evidence type="ECO:0000313" key="2">
    <source>
        <dbReference type="Proteomes" id="UP000811545"/>
    </source>
</evidence>
<sequence>MYSFFTILQKNIGVENNKTVIVCKENKAKIEILVADKDKINLCFRIKCDEVIGINETKCDYIVLKLLKQLADDSNTNSSNTIIKLIFI</sequence>
<gene>
    <name evidence="1" type="ORF">DDT42_01683</name>
</gene>
<reference evidence="1 2" key="1">
    <citation type="journal article" date="2021" name="bioRxiv">
        <title>Unique metabolic strategies in Hadean analogues reveal hints for primordial physiology.</title>
        <authorList>
            <person name="Nobu M.K."/>
            <person name="Nakai R."/>
            <person name="Tamazawa S."/>
            <person name="Mori H."/>
            <person name="Toyoda A."/>
            <person name="Ijiri A."/>
            <person name="Suzuki S."/>
            <person name="Kurokawa K."/>
            <person name="Kamagata Y."/>
            <person name="Tamaki H."/>
        </authorList>
    </citation>
    <scope>NUCLEOTIDE SEQUENCE [LARGE SCALE GENOMIC DNA]</scope>
    <source>
        <strain evidence="1">BS525</strain>
    </source>
</reference>
<evidence type="ECO:0000313" key="1">
    <source>
        <dbReference type="EMBL" id="MBT9145806.1"/>
    </source>
</evidence>
<dbReference type="AlphaFoldDB" id="A0A9E2BJ38"/>
<dbReference type="Proteomes" id="UP000811545">
    <property type="component" value="Unassembled WGS sequence"/>
</dbReference>
<organism evidence="1 2">
    <name type="scientific">Psychracetigena formicireducens</name>
    <dbReference type="NCBI Taxonomy" id="2986056"/>
    <lineage>
        <taxon>Bacteria</taxon>
        <taxon>Bacillati</taxon>
        <taxon>Candidatus Lithacetigenota</taxon>
        <taxon>Candidatus Psychracetigena</taxon>
    </lineage>
</organism>
<name>A0A9E2BJ38_PSYF1</name>
<protein>
    <submittedName>
        <fullName evidence="1">Uncharacterized protein</fullName>
    </submittedName>
</protein>